<dbReference type="GeneID" id="55641505"/>
<dbReference type="AlphaFoldDB" id="A0A6N0NTB8"/>
<keyword evidence="2" id="KW-1185">Reference proteome</keyword>
<dbReference type="InterPro" id="IPR029052">
    <property type="entry name" value="Metallo-depent_PP-like"/>
</dbReference>
<dbReference type="EMBL" id="CP049074">
    <property type="protein sequence ID" value="QKR00006.1"/>
    <property type="molecule type" value="Genomic_DNA"/>
</dbReference>
<protein>
    <recommendedName>
        <fullName evidence="3">Metallophosphoesterase TT1561-like domain-containing protein</fullName>
    </recommendedName>
</protein>
<dbReference type="OrthoDB" id="50367at2157"/>
<evidence type="ECO:0000313" key="1">
    <source>
        <dbReference type="EMBL" id="QKR00006.1"/>
    </source>
</evidence>
<dbReference type="Gene3D" id="3.60.21.10">
    <property type="match status" value="1"/>
</dbReference>
<organism evidence="1 2">
    <name type="scientific">Metallosphaera tengchongensis</name>
    <dbReference type="NCBI Taxonomy" id="1532350"/>
    <lineage>
        <taxon>Archaea</taxon>
        <taxon>Thermoproteota</taxon>
        <taxon>Thermoprotei</taxon>
        <taxon>Sulfolobales</taxon>
        <taxon>Sulfolobaceae</taxon>
        <taxon>Metallosphaera</taxon>
    </lineage>
</organism>
<evidence type="ECO:0000313" key="2">
    <source>
        <dbReference type="Proteomes" id="UP000509301"/>
    </source>
</evidence>
<dbReference type="SUPFAM" id="SSF56300">
    <property type="entry name" value="Metallo-dependent phosphatases"/>
    <property type="match status" value="1"/>
</dbReference>
<name>A0A6N0NTB8_9CREN</name>
<sequence>MIERLNSLNKPILGLGDVECPQRLKNFRGILGEMDNITAMKYMENHSLLVKERILDLSVDFSTPLVISHLPPLGSSTGMIYGVMVGSKSVRARILAHKPRLLFHGHSEVQSVADFHGSTVVSIGSTLMGYVIEYFGNGKFQFTNIYEMTNL</sequence>
<reference evidence="1 2" key="1">
    <citation type="submission" date="2020-02" db="EMBL/GenBank/DDBJ databases">
        <title>Comparative genome analysis reveals the metabolism and evolution of the thermophilic archaeal genus Metallosphaera.</title>
        <authorList>
            <person name="Jiang C."/>
        </authorList>
    </citation>
    <scope>NUCLEOTIDE SEQUENCE [LARGE SCALE GENOMIC DNA]</scope>
    <source>
        <strain evidence="1 2">Ric-A</strain>
    </source>
</reference>
<dbReference type="Proteomes" id="UP000509301">
    <property type="component" value="Chromosome"/>
</dbReference>
<evidence type="ECO:0008006" key="3">
    <source>
        <dbReference type="Google" id="ProtNLM"/>
    </source>
</evidence>
<dbReference type="KEGG" id="mten:GWK48_06105"/>
<dbReference type="RefSeq" id="WP_174630562.1">
    <property type="nucleotide sequence ID" value="NZ_CP049074.1"/>
</dbReference>
<gene>
    <name evidence="1" type="ORF">GWK48_06105</name>
</gene>
<proteinExistence type="predicted"/>
<accession>A0A6N0NTB8</accession>